<comment type="caution">
    <text evidence="3">The sequence shown here is derived from an EMBL/GenBank/DDBJ whole genome shotgun (WGS) entry which is preliminary data.</text>
</comment>
<dbReference type="PANTHER" id="PTHR15454:SF37">
    <property type="entry name" value="OUTER ARM DYNEIN LIGHT CHAIN 1 PROTEIN"/>
    <property type="match status" value="1"/>
</dbReference>
<accession>A0A835QXQ8</accession>
<dbReference type="GO" id="GO:0005737">
    <property type="term" value="C:cytoplasm"/>
    <property type="evidence" value="ECO:0007669"/>
    <property type="project" value="TreeGrafter"/>
</dbReference>
<organism evidence="3 4">
    <name type="scientific">Vanilla planifolia</name>
    <name type="common">Vanilla</name>
    <dbReference type="NCBI Taxonomy" id="51239"/>
    <lineage>
        <taxon>Eukaryota</taxon>
        <taxon>Viridiplantae</taxon>
        <taxon>Streptophyta</taxon>
        <taxon>Embryophyta</taxon>
        <taxon>Tracheophyta</taxon>
        <taxon>Spermatophyta</taxon>
        <taxon>Magnoliopsida</taxon>
        <taxon>Liliopsida</taxon>
        <taxon>Asparagales</taxon>
        <taxon>Orchidaceae</taxon>
        <taxon>Vanilloideae</taxon>
        <taxon>Vanilleae</taxon>
        <taxon>Vanilla</taxon>
    </lineage>
</organism>
<gene>
    <name evidence="3" type="ORF">HPP92_012903</name>
</gene>
<evidence type="ECO:0000313" key="4">
    <source>
        <dbReference type="Proteomes" id="UP000639772"/>
    </source>
</evidence>
<protein>
    <submittedName>
        <fullName evidence="3">Uncharacterized protein</fullName>
    </submittedName>
</protein>
<proteinExistence type="predicted"/>
<evidence type="ECO:0000256" key="2">
    <source>
        <dbReference type="ARBA" id="ARBA00022737"/>
    </source>
</evidence>
<reference evidence="3 4" key="1">
    <citation type="journal article" date="2020" name="Nat. Food">
        <title>A phased Vanilla planifolia genome enables genetic improvement of flavour and production.</title>
        <authorList>
            <person name="Hasing T."/>
            <person name="Tang H."/>
            <person name="Brym M."/>
            <person name="Khazi F."/>
            <person name="Huang T."/>
            <person name="Chambers A.H."/>
        </authorList>
    </citation>
    <scope>NUCLEOTIDE SEQUENCE [LARGE SCALE GENOMIC DNA]</scope>
    <source>
        <tissue evidence="3">Leaf</tissue>
    </source>
</reference>
<keyword evidence="2" id="KW-0677">Repeat</keyword>
<dbReference type="AlphaFoldDB" id="A0A835QXQ8"/>
<keyword evidence="1" id="KW-0433">Leucine-rich repeat</keyword>
<dbReference type="OrthoDB" id="1904536at2759"/>
<evidence type="ECO:0000313" key="3">
    <source>
        <dbReference type="EMBL" id="KAG0478184.1"/>
    </source>
</evidence>
<name>A0A835QXQ8_VANPL</name>
<sequence>MAIFNCLVMFLMTKKKKSKIKAADVCDEGISSGKLQVKPVNNTSLSSENHIQESHLATSKASPSQEKRSFFIPKVLSDDSLVRAEFSGEAAYEGGDEHDEIGSMKRDYSYFDLQAKEEPISYGLNAELNNLTSKNNMEMEKWISGATRDASGHVSDPGMVRTNFWGSPALKRSCSNIETKRVNRLINSVKWPSSYNNFQNLLENGKGGISYECYSSPLTVKSSCSADRVMLKKRSSCQVLPSRSKKIWWKLFLWSHRNLHKPSAPKQLLDFSTTKPKFGYSSDTHEPCKKLDNKKKKTIEAQNQWLAFSLESSSFDRVNAWVNSLDDSTFYDIDGEENIDGLENVGALGPHQLDIGESSMKIHSHASQHVVEDILQANNIIQSLNSFSSVAHISGIGLKVIPFISAFINLRTVNLSANFIGIPL</sequence>
<evidence type="ECO:0000256" key="1">
    <source>
        <dbReference type="ARBA" id="ARBA00022614"/>
    </source>
</evidence>
<dbReference type="EMBL" id="JADCNM010000006">
    <property type="protein sequence ID" value="KAG0478184.1"/>
    <property type="molecule type" value="Genomic_DNA"/>
</dbReference>
<dbReference type="PANTHER" id="PTHR15454">
    <property type="entry name" value="NISCHARIN RELATED"/>
    <property type="match status" value="1"/>
</dbReference>
<dbReference type="Proteomes" id="UP000639772">
    <property type="component" value="Chromosome 6"/>
</dbReference>